<feature type="compositionally biased region" description="Gly residues" evidence="3">
    <location>
        <begin position="610"/>
        <end position="620"/>
    </location>
</feature>
<dbReference type="EMBL" id="VDLX02000010">
    <property type="protein sequence ID" value="KAB8192131.1"/>
    <property type="molecule type" value="Genomic_DNA"/>
</dbReference>
<dbReference type="GO" id="GO:0070402">
    <property type="term" value="F:NADPH binding"/>
    <property type="evidence" value="ECO:0007669"/>
    <property type="project" value="TreeGrafter"/>
</dbReference>
<reference evidence="5 6" key="1">
    <citation type="submission" date="2019-10" db="EMBL/GenBank/DDBJ databases">
        <title>Nonomuraea sp. nov., isolated from Phyllanthus amarus.</title>
        <authorList>
            <person name="Klykleung N."/>
            <person name="Tanasupawat S."/>
        </authorList>
    </citation>
    <scope>NUCLEOTIDE SEQUENCE [LARGE SCALE GENOMIC DNA]</scope>
    <source>
        <strain evidence="5 6">PA1-10</strain>
    </source>
</reference>
<keyword evidence="1" id="KW-0521">NADP</keyword>
<feature type="region of interest" description="Disordered" evidence="3">
    <location>
        <begin position="603"/>
        <end position="627"/>
    </location>
</feature>
<dbReference type="Pfam" id="PF00107">
    <property type="entry name" value="ADH_zinc_N"/>
    <property type="match status" value="1"/>
</dbReference>
<dbReference type="PANTHER" id="PTHR48106:SF18">
    <property type="entry name" value="QUINONE OXIDOREDUCTASE PIG3"/>
    <property type="match status" value="1"/>
</dbReference>
<proteinExistence type="predicted"/>
<feature type="compositionally biased region" description="Gly residues" evidence="3">
    <location>
        <begin position="214"/>
        <end position="244"/>
    </location>
</feature>
<feature type="domain" description="Enoyl reductase (ER)" evidence="4">
    <location>
        <begin position="365"/>
        <end position="659"/>
    </location>
</feature>
<dbReference type="AlphaFoldDB" id="A0A5C4W6W3"/>
<evidence type="ECO:0000313" key="6">
    <source>
        <dbReference type="Proteomes" id="UP000312512"/>
    </source>
</evidence>
<dbReference type="Gene3D" id="3.90.180.10">
    <property type="entry name" value="Medium-chain alcohol dehydrogenases, catalytic domain"/>
    <property type="match status" value="3"/>
</dbReference>
<keyword evidence="6" id="KW-1185">Reference proteome</keyword>
<dbReference type="InterPro" id="IPR036291">
    <property type="entry name" value="NAD(P)-bd_dom_sf"/>
</dbReference>
<dbReference type="Pfam" id="PF13602">
    <property type="entry name" value="ADH_zinc_N_2"/>
    <property type="match status" value="1"/>
</dbReference>
<evidence type="ECO:0000256" key="2">
    <source>
        <dbReference type="ARBA" id="ARBA00023002"/>
    </source>
</evidence>
<comment type="caution">
    <text evidence="5">The sequence shown here is derived from an EMBL/GenBank/DDBJ whole genome shotgun (WGS) entry which is preliminary data.</text>
</comment>
<evidence type="ECO:0000259" key="4">
    <source>
        <dbReference type="SMART" id="SM00829"/>
    </source>
</evidence>
<dbReference type="SMART" id="SM00829">
    <property type="entry name" value="PKS_ER"/>
    <property type="match status" value="1"/>
</dbReference>
<gene>
    <name evidence="5" type="ORF">FH608_025830</name>
</gene>
<evidence type="ECO:0000313" key="5">
    <source>
        <dbReference type="EMBL" id="KAB8192131.1"/>
    </source>
</evidence>
<feature type="region of interest" description="Disordered" evidence="3">
    <location>
        <begin position="198"/>
        <end position="244"/>
    </location>
</feature>
<dbReference type="CDD" id="cd05289">
    <property type="entry name" value="MDR_like_2"/>
    <property type="match status" value="1"/>
</dbReference>
<keyword evidence="2" id="KW-0560">Oxidoreductase</keyword>
<evidence type="ECO:0000256" key="3">
    <source>
        <dbReference type="SAM" id="MobiDB-lite"/>
    </source>
</evidence>
<dbReference type="Proteomes" id="UP000312512">
    <property type="component" value="Unassembled WGS sequence"/>
</dbReference>
<dbReference type="PANTHER" id="PTHR48106">
    <property type="entry name" value="QUINONE OXIDOREDUCTASE PIG3-RELATED"/>
    <property type="match status" value="1"/>
</dbReference>
<dbReference type="InterPro" id="IPR013154">
    <property type="entry name" value="ADH-like_N"/>
</dbReference>
<organism evidence="5 6">
    <name type="scientific">Nonomuraea phyllanthi</name>
    <dbReference type="NCBI Taxonomy" id="2219224"/>
    <lineage>
        <taxon>Bacteria</taxon>
        <taxon>Bacillati</taxon>
        <taxon>Actinomycetota</taxon>
        <taxon>Actinomycetes</taxon>
        <taxon>Streptosporangiales</taxon>
        <taxon>Streptosporangiaceae</taxon>
        <taxon>Nonomuraea</taxon>
    </lineage>
</organism>
<dbReference type="InterPro" id="IPR011032">
    <property type="entry name" value="GroES-like_sf"/>
</dbReference>
<dbReference type="SUPFAM" id="SSF50129">
    <property type="entry name" value="GroES-like"/>
    <property type="match status" value="2"/>
</dbReference>
<feature type="compositionally biased region" description="Low complexity" evidence="3">
    <location>
        <begin position="199"/>
        <end position="212"/>
    </location>
</feature>
<dbReference type="Pfam" id="PF08240">
    <property type="entry name" value="ADH_N"/>
    <property type="match status" value="2"/>
</dbReference>
<evidence type="ECO:0000256" key="1">
    <source>
        <dbReference type="ARBA" id="ARBA00022857"/>
    </source>
</evidence>
<dbReference type="SUPFAM" id="SSF51735">
    <property type="entry name" value="NAD(P)-binding Rossmann-fold domains"/>
    <property type="match status" value="2"/>
</dbReference>
<accession>A0A5C4W6W3</accession>
<sequence>MNVIEVTKFGGPEVLEVRRRPDPEPGPGQVLIGVSVVDVMSLDAQLRAGWGREWFPNKPPFVPGTGVAGRVLSVGEGVDAGWAGRRVAAFLPGGGGYAERVVAEVETVVGVPDEVPLWRAASVLQVGPAALSLVAAAELKPGMRVLVTGAGGALGLPIVRLARAAGAQVTAAANGAAKREAALEAGAHEAVGYGELKGPVDAAADQPDGPDGSAVGGPDGEAPGRSGGSGGEAGGPGGGRAGDGLGEVGQGFDVVFDGVGGEVGGAAYALVKPGGTFFAYGVPSGSTALISPGAARVVGMEQVQFAPDEFRTLARQALESVTTVVGLAVPLERAGEAHEALRRRELVGKALLLVTAHAARYHAHGGPEVLAVDEVPLPEPGPGQVRVAVRAAGVNPIDWKLRRGSMGPPLDGPEGTGIELAGTIDAIGPGVTGWRLGEPVFGQVASGAAATHAIADAAALAAKPDDLTYEEAAALPVAVETARRTLRLLDLRPGETLLIHAVAGGVGLAAAQLALARGARVVGTASERHHAFLRDLGVHPVTYGEGLADRLPGPIDRVLDASGRGELELSVRLTGDPDRVVTIADPAGAAKLGVRFSTGRGEAASFAGGSEDGSTGGAPGQAGPAHGVRIPVAETYPLERIADAHRRSEDGHFLGKIVVNTESFLPR</sequence>
<dbReference type="InterPro" id="IPR020843">
    <property type="entry name" value="ER"/>
</dbReference>
<dbReference type="OrthoDB" id="2665481at2"/>
<dbReference type="InterPro" id="IPR013149">
    <property type="entry name" value="ADH-like_C"/>
</dbReference>
<name>A0A5C4W6W3_9ACTN</name>
<dbReference type="RefSeq" id="WP_139633203.1">
    <property type="nucleotide sequence ID" value="NZ_VDLX02000010.1"/>
</dbReference>
<dbReference type="GO" id="GO:0016651">
    <property type="term" value="F:oxidoreductase activity, acting on NAD(P)H"/>
    <property type="evidence" value="ECO:0007669"/>
    <property type="project" value="TreeGrafter"/>
</dbReference>
<protein>
    <submittedName>
        <fullName evidence="5">Zinc-binding dehydrogenase</fullName>
    </submittedName>
</protein>
<dbReference type="Gene3D" id="3.40.50.720">
    <property type="entry name" value="NAD(P)-binding Rossmann-like Domain"/>
    <property type="match status" value="2"/>
</dbReference>